<evidence type="ECO:0000256" key="7">
    <source>
        <dbReference type="ARBA" id="ARBA00022777"/>
    </source>
</evidence>
<dbReference type="PRINTS" id="PR00344">
    <property type="entry name" value="BCTRLSENSOR"/>
</dbReference>
<dbReference type="AlphaFoldDB" id="B7KLA1"/>
<keyword evidence="4" id="KW-0597">Phosphoprotein</keyword>
<evidence type="ECO:0000256" key="2">
    <source>
        <dbReference type="ARBA" id="ARBA00004370"/>
    </source>
</evidence>
<dbReference type="EMBL" id="CP001291">
    <property type="protein sequence ID" value="ACK72473.1"/>
    <property type="molecule type" value="Genomic_DNA"/>
</dbReference>
<dbReference type="SMART" id="SM00387">
    <property type="entry name" value="HATPase_c"/>
    <property type="match status" value="1"/>
</dbReference>
<dbReference type="InterPro" id="IPR003660">
    <property type="entry name" value="HAMP_dom"/>
</dbReference>
<keyword evidence="5 14" id="KW-0808">Transferase</keyword>
<dbReference type="Pfam" id="PF02518">
    <property type="entry name" value="HATPase_c"/>
    <property type="match status" value="1"/>
</dbReference>
<dbReference type="InterPro" id="IPR003594">
    <property type="entry name" value="HATPase_dom"/>
</dbReference>
<evidence type="ECO:0000256" key="8">
    <source>
        <dbReference type="ARBA" id="ARBA00022989"/>
    </source>
</evidence>
<dbReference type="CDD" id="cd00082">
    <property type="entry name" value="HisKA"/>
    <property type="match status" value="1"/>
</dbReference>
<evidence type="ECO:0000256" key="6">
    <source>
        <dbReference type="ARBA" id="ARBA00022692"/>
    </source>
</evidence>
<dbReference type="FunFam" id="3.30.565.10:FF:000006">
    <property type="entry name" value="Sensor histidine kinase WalK"/>
    <property type="match status" value="1"/>
</dbReference>
<keyword evidence="6 11" id="KW-0812">Transmembrane</keyword>
<dbReference type="HOGENOM" id="CLU_000445_89_6_3"/>
<dbReference type="OrthoDB" id="9763461at2"/>
<comment type="catalytic activity">
    <reaction evidence="1">
        <text>ATP + protein L-histidine = ADP + protein N-phospho-L-histidine.</text>
        <dbReference type="EC" id="2.7.13.3"/>
    </reaction>
</comment>
<evidence type="ECO:0000256" key="5">
    <source>
        <dbReference type="ARBA" id="ARBA00022679"/>
    </source>
</evidence>
<dbReference type="SUPFAM" id="SSF55874">
    <property type="entry name" value="ATPase domain of HSP90 chaperone/DNA topoisomerase II/histidine kinase"/>
    <property type="match status" value="1"/>
</dbReference>
<name>B7KLA1_GLOC7</name>
<dbReference type="PANTHER" id="PTHR45436:SF5">
    <property type="entry name" value="SENSOR HISTIDINE KINASE TRCS"/>
    <property type="match status" value="1"/>
</dbReference>
<dbReference type="Pfam" id="PF00512">
    <property type="entry name" value="HisKA"/>
    <property type="match status" value="1"/>
</dbReference>
<gene>
    <name evidence="14" type="ordered locus">PCC7424_4100</name>
</gene>
<keyword evidence="7 14" id="KW-0418">Kinase</keyword>
<evidence type="ECO:0000256" key="3">
    <source>
        <dbReference type="ARBA" id="ARBA00012438"/>
    </source>
</evidence>
<dbReference type="Pfam" id="PF00672">
    <property type="entry name" value="HAMP"/>
    <property type="match status" value="1"/>
</dbReference>
<proteinExistence type="predicted"/>
<dbReference type="Gene3D" id="1.10.287.130">
    <property type="match status" value="1"/>
</dbReference>
<comment type="subcellular location">
    <subcellularLocation>
        <location evidence="2">Membrane</location>
    </subcellularLocation>
</comment>
<dbReference type="InterPro" id="IPR005467">
    <property type="entry name" value="His_kinase_dom"/>
</dbReference>
<dbReference type="Gene3D" id="3.30.565.10">
    <property type="entry name" value="Histidine kinase-like ATPase, C-terminal domain"/>
    <property type="match status" value="1"/>
</dbReference>
<dbReference type="PANTHER" id="PTHR45436">
    <property type="entry name" value="SENSOR HISTIDINE KINASE YKOH"/>
    <property type="match status" value="1"/>
</dbReference>
<sequence length="477" mass="53759">MKFLDRLLEPYHHFKINPNSLRVRLTVGVATVSALGLGSVAVWISWKMETILIQTHKQNIRYISDRFPNDVEIYSDMITVETGLQKAVDNLTDGRTLLWVKNPQGKITAQSMPLKMGTNGTNLVSLTQIFPYPDLQLLNGRYWLLCSNLLTVKGVNLGRVYIAQDITDDQTMFFSLLSNLSIATAIAIGVMTVTIAWYVRRSLQPLKRISQLTQTISAEQLGDARFQLDNAPGEVKELARTFEQMLTRLSDAWEHQRQLVSDVSHELRTPLTIVSGYLQSTLRRGSNLTPTQREALEIAGMEADRTIKLLQDLLNLARVDSGQMHFKLESINLNDWLTQVKSKTEKYSDRQINWEIPPNLIIIKADPDRLLQVLYNLIDNAIKYSDPQTPITVKLDRQQQAIIQVCDRGVGIPLQDQARIFERFYRVDETRSRSTGGTGLGLSIVKTFVEGMGGNISVSSQPGKGSVFSLTFPLLLN</sequence>
<evidence type="ECO:0000259" key="12">
    <source>
        <dbReference type="PROSITE" id="PS50109"/>
    </source>
</evidence>
<dbReference type="PROSITE" id="PS50885">
    <property type="entry name" value="HAMP"/>
    <property type="match status" value="1"/>
</dbReference>
<dbReference type="CDD" id="cd06225">
    <property type="entry name" value="HAMP"/>
    <property type="match status" value="1"/>
</dbReference>
<evidence type="ECO:0000256" key="9">
    <source>
        <dbReference type="ARBA" id="ARBA00023012"/>
    </source>
</evidence>
<dbReference type="eggNOG" id="COG5002">
    <property type="taxonomic scope" value="Bacteria"/>
</dbReference>
<feature type="domain" description="HAMP" evidence="13">
    <location>
        <begin position="200"/>
        <end position="254"/>
    </location>
</feature>
<dbReference type="InterPro" id="IPR004358">
    <property type="entry name" value="Sig_transdc_His_kin-like_C"/>
</dbReference>
<evidence type="ECO:0000256" key="11">
    <source>
        <dbReference type="SAM" id="Phobius"/>
    </source>
</evidence>
<dbReference type="EC" id="2.7.13.3" evidence="3"/>
<keyword evidence="15" id="KW-1185">Reference proteome</keyword>
<evidence type="ECO:0000313" key="14">
    <source>
        <dbReference type="EMBL" id="ACK72473.1"/>
    </source>
</evidence>
<dbReference type="FunFam" id="1.10.287.130:FF:000001">
    <property type="entry name" value="Two-component sensor histidine kinase"/>
    <property type="match status" value="1"/>
</dbReference>
<evidence type="ECO:0000256" key="10">
    <source>
        <dbReference type="ARBA" id="ARBA00023136"/>
    </source>
</evidence>
<dbReference type="Gene3D" id="6.10.340.10">
    <property type="match status" value="1"/>
</dbReference>
<accession>B7KLA1</accession>
<feature type="transmembrane region" description="Helical" evidence="11">
    <location>
        <begin position="21"/>
        <end position="46"/>
    </location>
</feature>
<dbReference type="PROSITE" id="PS50109">
    <property type="entry name" value="HIS_KIN"/>
    <property type="match status" value="1"/>
</dbReference>
<evidence type="ECO:0000259" key="13">
    <source>
        <dbReference type="PROSITE" id="PS50885"/>
    </source>
</evidence>
<evidence type="ECO:0000313" key="15">
    <source>
        <dbReference type="Proteomes" id="UP000002384"/>
    </source>
</evidence>
<dbReference type="SMART" id="SM00388">
    <property type="entry name" value="HisKA"/>
    <property type="match status" value="1"/>
</dbReference>
<dbReference type="InterPro" id="IPR036097">
    <property type="entry name" value="HisK_dim/P_sf"/>
</dbReference>
<dbReference type="RefSeq" id="WP_015956058.1">
    <property type="nucleotide sequence ID" value="NC_011729.1"/>
</dbReference>
<keyword evidence="8 11" id="KW-1133">Transmembrane helix</keyword>
<dbReference type="InterPro" id="IPR050428">
    <property type="entry name" value="TCS_sensor_his_kinase"/>
</dbReference>
<dbReference type="GO" id="GO:0005886">
    <property type="term" value="C:plasma membrane"/>
    <property type="evidence" value="ECO:0007669"/>
    <property type="project" value="TreeGrafter"/>
</dbReference>
<evidence type="ECO:0000256" key="4">
    <source>
        <dbReference type="ARBA" id="ARBA00022553"/>
    </source>
</evidence>
<dbReference type="InterPro" id="IPR036890">
    <property type="entry name" value="HATPase_C_sf"/>
</dbReference>
<organism evidence="14 15">
    <name type="scientific">Gloeothece citriformis (strain PCC 7424)</name>
    <name type="common">Cyanothece sp. (strain PCC 7424)</name>
    <dbReference type="NCBI Taxonomy" id="65393"/>
    <lineage>
        <taxon>Bacteria</taxon>
        <taxon>Bacillati</taxon>
        <taxon>Cyanobacteriota</taxon>
        <taxon>Cyanophyceae</taxon>
        <taxon>Oscillatoriophycideae</taxon>
        <taxon>Chroococcales</taxon>
        <taxon>Aphanothecaceae</taxon>
        <taxon>Gloeothece</taxon>
        <taxon>Gloeothece citriformis</taxon>
    </lineage>
</organism>
<dbReference type="GO" id="GO:0000155">
    <property type="term" value="F:phosphorelay sensor kinase activity"/>
    <property type="evidence" value="ECO:0007669"/>
    <property type="project" value="InterPro"/>
</dbReference>
<dbReference type="Proteomes" id="UP000002384">
    <property type="component" value="Chromosome"/>
</dbReference>
<reference evidence="15" key="1">
    <citation type="journal article" date="2011" name="MBio">
        <title>Novel metabolic attributes of the genus Cyanothece, comprising a group of unicellular nitrogen-fixing Cyanobacteria.</title>
        <authorList>
            <person name="Bandyopadhyay A."/>
            <person name="Elvitigala T."/>
            <person name="Welsh E."/>
            <person name="Stockel J."/>
            <person name="Liberton M."/>
            <person name="Min H."/>
            <person name="Sherman L.A."/>
            <person name="Pakrasi H.B."/>
        </authorList>
    </citation>
    <scope>NUCLEOTIDE SEQUENCE [LARGE SCALE GENOMIC DNA]</scope>
    <source>
        <strain evidence="15">PCC 7424</strain>
    </source>
</reference>
<feature type="transmembrane region" description="Helical" evidence="11">
    <location>
        <begin position="180"/>
        <end position="199"/>
    </location>
</feature>
<dbReference type="SMART" id="SM00304">
    <property type="entry name" value="HAMP"/>
    <property type="match status" value="1"/>
</dbReference>
<dbReference type="CDD" id="cd00075">
    <property type="entry name" value="HATPase"/>
    <property type="match status" value="1"/>
</dbReference>
<dbReference type="STRING" id="65393.PCC7424_4100"/>
<keyword evidence="10 11" id="KW-0472">Membrane</keyword>
<keyword evidence="9" id="KW-0902">Two-component regulatory system</keyword>
<feature type="domain" description="Histidine kinase" evidence="12">
    <location>
        <begin position="262"/>
        <end position="476"/>
    </location>
</feature>
<dbReference type="KEGG" id="cyc:PCC7424_4100"/>
<evidence type="ECO:0000256" key="1">
    <source>
        <dbReference type="ARBA" id="ARBA00000085"/>
    </source>
</evidence>
<dbReference type="InterPro" id="IPR003661">
    <property type="entry name" value="HisK_dim/P_dom"/>
</dbReference>
<protein>
    <recommendedName>
        <fullName evidence="3">histidine kinase</fullName>
        <ecNumber evidence="3">2.7.13.3</ecNumber>
    </recommendedName>
</protein>
<dbReference type="SUPFAM" id="SSF47384">
    <property type="entry name" value="Homodimeric domain of signal transducing histidine kinase"/>
    <property type="match status" value="1"/>
</dbReference>